<evidence type="ECO:0000313" key="3">
    <source>
        <dbReference type="Proteomes" id="UP000001555"/>
    </source>
</evidence>
<name>B7PUD7_IXOSC</name>
<dbReference type="PaxDb" id="6945-B7PUD7"/>
<dbReference type="EMBL" id="ABJB010845966">
    <property type="status" value="NOT_ANNOTATED_CDS"/>
    <property type="molecule type" value="Genomic_DNA"/>
</dbReference>
<sequence length="97" mass="10894">MAADCRFLDFLVAMQRRCVSTVDQTLCHLGDTLGRSRMCHGKRRLQQKFRRHGRPELAGSGCCECSSGTLRPLSEPCGMPFETTLSGDNIVHDEHRD</sequence>
<evidence type="ECO:0000313" key="1">
    <source>
        <dbReference type="EMBL" id="EEC10209.1"/>
    </source>
</evidence>
<dbReference type="EnsemblMetazoa" id="ISCW019628-RA">
    <property type="protein sequence ID" value="ISCW019628-PA"/>
    <property type="gene ID" value="ISCW019628"/>
</dbReference>
<evidence type="ECO:0000313" key="2">
    <source>
        <dbReference type="EnsemblMetazoa" id="ISCW019628-PA"/>
    </source>
</evidence>
<dbReference type="VEuPathDB" id="VectorBase:ISCW019628"/>
<dbReference type="InParanoid" id="B7PUD7"/>
<dbReference type="EMBL" id="DS792129">
    <property type="protein sequence ID" value="EEC10209.1"/>
    <property type="molecule type" value="Genomic_DNA"/>
</dbReference>
<reference evidence="2" key="2">
    <citation type="submission" date="2020-05" db="UniProtKB">
        <authorList>
            <consortium name="EnsemblMetazoa"/>
        </authorList>
    </citation>
    <scope>IDENTIFICATION</scope>
    <source>
        <strain evidence="2">wikel</strain>
    </source>
</reference>
<keyword evidence="3" id="KW-1185">Reference proteome</keyword>
<dbReference type="VEuPathDB" id="VectorBase:ISCI019628"/>
<organism>
    <name type="scientific">Ixodes scapularis</name>
    <name type="common">Black-legged tick</name>
    <name type="synonym">Deer tick</name>
    <dbReference type="NCBI Taxonomy" id="6945"/>
    <lineage>
        <taxon>Eukaryota</taxon>
        <taxon>Metazoa</taxon>
        <taxon>Ecdysozoa</taxon>
        <taxon>Arthropoda</taxon>
        <taxon>Chelicerata</taxon>
        <taxon>Arachnida</taxon>
        <taxon>Acari</taxon>
        <taxon>Parasitiformes</taxon>
        <taxon>Ixodida</taxon>
        <taxon>Ixodoidea</taxon>
        <taxon>Ixodidae</taxon>
        <taxon>Ixodinae</taxon>
        <taxon>Ixodes</taxon>
    </lineage>
</organism>
<reference evidence="1 3" key="1">
    <citation type="submission" date="2008-03" db="EMBL/GenBank/DDBJ databases">
        <title>Annotation of Ixodes scapularis.</title>
        <authorList>
            <consortium name="Ixodes scapularis Genome Project Consortium"/>
            <person name="Caler E."/>
            <person name="Hannick L.I."/>
            <person name="Bidwell S."/>
            <person name="Joardar V."/>
            <person name="Thiagarajan M."/>
            <person name="Amedeo P."/>
            <person name="Galinsky K.J."/>
            <person name="Schobel S."/>
            <person name="Inman J."/>
            <person name="Hostetler J."/>
            <person name="Miller J."/>
            <person name="Hammond M."/>
            <person name="Megy K."/>
            <person name="Lawson D."/>
            <person name="Kodira C."/>
            <person name="Sutton G."/>
            <person name="Meyer J."/>
            <person name="Hill C.A."/>
            <person name="Birren B."/>
            <person name="Nene V."/>
            <person name="Collins F."/>
            <person name="Alarcon-Chaidez F."/>
            <person name="Wikel S."/>
            <person name="Strausberg R."/>
        </authorList>
    </citation>
    <scope>NUCLEOTIDE SEQUENCE [LARGE SCALE GENOMIC DNA]</scope>
    <source>
        <strain evidence="3">Wikel</strain>
        <strain evidence="1">Wikel colony</strain>
    </source>
</reference>
<dbReference type="HOGENOM" id="CLU_2348988_0_0_1"/>
<protein>
    <submittedName>
        <fullName evidence="1 2">Uncharacterized protein</fullName>
    </submittedName>
</protein>
<dbReference type="AlphaFoldDB" id="B7PUD7"/>
<proteinExistence type="predicted"/>
<accession>B7PUD7</accession>
<gene>
    <name evidence="1" type="ORF">IscW_ISCW019628</name>
</gene>
<dbReference type="Proteomes" id="UP000001555">
    <property type="component" value="Unassembled WGS sequence"/>
</dbReference>